<reference evidence="6 7" key="1">
    <citation type="journal article" date="2019" name="Int. J. Syst. Evol. Microbiol.">
        <title>The Global Catalogue of Microorganisms (GCM) 10K type strain sequencing project: providing services to taxonomists for standard genome sequencing and annotation.</title>
        <authorList>
            <consortium name="The Broad Institute Genomics Platform"/>
            <consortium name="The Broad Institute Genome Sequencing Center for Infectious Disease"/>
            <person name="Wu L."/>
            <person name="Ma J."/>
        </authorList>
    </citation>
    <scope>NUCLEOTIDE SEQUENCE [LARGE SCALE GENOMIC DNA]</scope>
    <source>
        <strain evidence="6 7">JCM 13004</strain>
    </source>
</reference>
<comment type="caution">
    <text evidence="6">The sequence shown here is derived from an EMBL/GenBank/DDBJ whole genome shotgun (WGS) entry which is preliminary data.</text>
</comment>
<gene>
    <name evidence="6" type="ORF">GCM10009665_33340</name>
</gene>
<evidence type="ECO:0000256" key="2">
    <source>
        <dbReference type="ARBA" id="ARBA00022763"/>
    </source>
</evidence>
<keyword evidence="2" id="KW-0227">DNA damage</keyword>
<dbReference type="InterPro" id="IPR036775">
    <property type="entry name" value="DNA_pol_Y-fam_lit_finger_sf"/>
</dbReference>
<feature type="compositionally biased region" description="Low complexity" evidence="4">
    <location>
        <begin position="348"/>
        <end position="359"/>
    </location>
</feature>
<evidence type="ECO:0000259" key="5">
    <source>
        <dbReference type="PROSITE" id="PS50173"/>
    </source>
</evidence>
<dbReference type="InterPro" id="IPR017961">
    <property type="entry name" value="DNA_pol_Y-fam_little_finger"/>
</dbReference>
<dbReference type="InterPro" id="IPR001126">
    <property type="entry name" value="UmuC"/>
</dbReference>
<dbReference type="EMBL" id="BAAALF010000051">
    <property type="protein sequence ID" value="GAA1239847.1"/>
    <property type="molecule type" value="Genomic_DNA"/>
</dbReference>
<dbReference type="PANTHER" id="PTHR35369">
    <property type="entry name" value="BLR3025 PROTEIN-RELATED"/>
    <property type="match status" value="1"/>
</dbReference>
<evidence type="ECO:0000313" key="6">
    <source>
        <dbReference type="EMBL" id="GAA1239847.1"/>
    </source>
</evidence>
<feature type="domain" description="UmuC" evidence="5">
    <location>
        <begin position="23"/>
        <end position="127"/>
    </location>
</feature>
<dbReference type="InterPro" id="IPR043502">
    <property type="entry name" value="DNA/RNA_pol_sf"/>
</dbReference>
<dbReference type="PROSITE" id="PS50173">
    <property type="entry name" value="UMUC"/>
    <property type="match status" value="1"/>
</dbReference>
<evidence type="ECO:0000313" key="7">
    <source>
        <dbReference type="Proteomes" id="UP001500037"/>
    </source>
</evidence>
<organism evidence="6 7">
    <name type="scientific">Kitasatospora nipponensis</name>
    <dbReference type="NCBI Taxonomy" id="258049"/>
    <lineage>
        <taxon>Bacteria</taxon>
        <taxon>Bacillati</taxon>
        <taxon>Actinomycetota</taxon>
        <taxon>Actinomycetes</taxon>
        <taxon>Kitasatosporales</taxon>
        <taxon>Streptomycetaceae</taxon>
        <taxon>Kitasatospora</taxon>
    </lineage>
</organism>
<comment type="similarity">
    <text evidence="1">Belongs to the DNA polymerase type-Y family.</text>
</comment>
<dbReference type="Gene3D" id="3.30.70.270">
    <property type="match status" value="1"/>
</dbReference>
<dbReference type="Gene3D" id="1.10.150.20">
    <property type="entry name" value="5' to 3' exonuclease, C-terminal subdomain"/>
    <property type="match status" value="1"/>
</dbReference>
<evidence type="ECO:0000256" key="4">
    <source>
        <dbReference type="SAM" id="MobiDB-lite"/>
    </source>
</evidence>
<dbReference type="PANTHER" id="PTHR35369:SF2">
    <property type="entry name" value="BLR3025 PROTEIN"/>
    <property type="match status" value="1"/>
</dbReference>
<dbReference type="InterPro" id="IPR050356">
    <property type="entry name" value="SulA_CellDiv_inhibitor"/>
</dbReference>
<dbReference type="Proteomes" id="UP001500037">
    <property type="component" value="Unassembled WGS sequence"/>
</dbReference>
<dbReference type="Pfam" id="PF21999">
    <property type="entry name" value="IMS_HHH_1"/>
    <property type="match status" value="1"/>
</dbReference>
<feature type="region of interest" description="Disordered" evidence="4">
    <location>
        <begin position="171"/>
        <end position="190"/>
    </location>
</feature>
<protein>
    <recommendedName>
        <fullName evidence="5">UmuC domain-containing protein</fullName>
    </recommendedName>
</protein>
<dbReference type="SUPFAM" id="SSF56672">
    <property type="entry name" value="DNA/RNA polymerases"/>
    <property type="match status" value="1"/>
</dbReference>
<keyword evidence="7" id="KW-1185">Reference proteome</keyword>
<dbReference type="Gene3D" id="3.30.1490.100">
    <property type="entry name" value="DNA polymerase, Y-family, little finger domain"/>
    <property type="match status" value="1"/>
</dbReference>
<dbReference type="Pfam" id="PF11799">
    <property type="entry name" value="IMS_C"/>
    <property type="match status" value="1"/>
</dbReference>
<name>A0ABN1W825_9ACTN</name>
<dbReference type="RefSeq" id="WP_344442406.1">
    <property type="nucleotide sequence ID" value="NZ_BAAALF010000051.1"/>
</dbReference>
<evidence type="ECO:0000256" key="3">
    <source>
        <dbReference type="ARBA" id="ARBA00025589"/>
    </source>
</evidence>
<dbReference type="InterPro" id="IPR053848">
    <property type="entry name" value="IMS_HHH_1"/>
</dbReference>
<evidence type="ECO:0000256" key="1">
    <source>
        <dbReference type="ARBA" id="ARBA00010945"/>
    </source>
</evidence>
<dbReference type="SUPFAM" id="SSF100879">
    <property type="entry name" value="Lesion bypass DNA polymerase (Y-family), little finger domain"/>
    <property type="match status" value="1"/>
</dbReference>
<dbReference type="InterPro" id="IPR043128">
    <property type="entry name" value="Rev_trsase/Diguanyl_cyclase"/>
</dbReference>
<dbReference type="Pfam" id="PF00817">
    <property type="entry name" value="IMS"/>
    <property type="match status" value="1"/>
</dbReference>
<feature type="region of interest" description="Disordered" evidence="4">
    <location>
        <begin position="324"/>
        <end position="380"/>
    </location>
</feature>
<accession>A0ABN1W825</accession>
<proteinExistence type="inferred from homology"/>
<sequence>MTAGGRQVILHWRFHRVSFAIYRELFTVLGDTTPVVQALPPDGALLELAGAVRYFGQSPVELADRLQTRLAARYGLVTTGGIGPNRMLATLAADIATPGTVHPLPQNPADLQTFLWSRQVRALPGVGPALERSLTWYGIETIGDLAALPLATVQRIVGAPTGRLLHERARGTDRRTVTPAGPPATLTSTHRFDHDVLDPAEVRRALLSAATDLGARLRSSGQIARIVELQITCADRSTITRSRTLREPTARTAELQQTLYGLFSALGLQRARVRAVSARAGELAHRAGTAEQLTFDRAIEDARTLEPIIDRIGRRFGVTSLRPAALASPKQRPQPSHDATGDRPSPRPALTRTPAGRPATPGPAPTAPGSRTPDEVLVVM</sequence>
<comment type="function">
    <text evidence="3">Poorly processive, error-prone DNA polymerase involved in untargeted mutagenesis. Copies undamaged DNA at stalled replication forks, which arise in vivo from mismatched or misaligned primer ends. These misaligned primers can be extended by PolIV. Exhibits no 3'-5' exonuclease (proofreading) activity. May be involved in translesional synthesis, in conjunction with the beta clamp from PolIII.</text>
</comment>